<evidence type="ECO:0000256" key="10">
    <source>
        <dbReference type="ARBA" id="ARBA00022898"/>
    </source>
</evidence>
<comment type="pathway">
    <text evidence="3">Amino-acid biosynthesis; L-arginine biosynthesis; N(2)-acetyl-L-ornithine from L-glutamate: step 4/4.</text>
</comment>
<gene>
    <name evidence="12" type="ordered locus">Ecym_2019</name>
</gene>
<dbReference type="OMA" id="MVPGFKY"/>
<dbReference type="SUPFAM" id="SSF53383">
    <property type="entry name" value="PLP-dependent transferases"/>
    <property type="match status" value="1"/>
</dbReference>
<evidence type="ECO:0000256" key="4">
    <source>
        <dbReference type="ARBA" id="ARBA00008954"/>
    </source>
</evidence>
<evidence type="ECO:0000313" key="12">
    <source>
        <dbReference type="EMBL" id="AET37778.1"/>
    </source>
</evidence>
<evidence type="ECO:0000256" key="11">
    <source>
        <dbReference type="RuleBase" id="RU003560"/>
    </source>
</evidence>
<dbReference type="EMBL" id="CP002498">
    <property type="protein sequence ID" value="AET37778.1"/>
    <property type="molecule type" value="Genomic_DNA"/>
</dbReference>
<organism evidence="12 13">
    <name type="scientific">Eremothecium cymbalariae (strain CBS 270.75 / DBVPG 7215 / KCTC 17166 / NRRL Y-17582)</name>
    <name type="common">Yeast</name>
    <dbReference type="NCBI Taxonomy" id="931890"/>
    <lineage>
        <taxon>Eukaryota</taxon>
        <taxon>Fungi</taxon>
        <taxon>Dikarya</taxon>
        <taxon>Ascomycota</taxon>
        <taxon>Saccharomycotina</taxon>
        <taxon>Saccharomycetes</taxon>
        <taxon>Saccharomycetales</taxon>
        <taxon>Saccharomycetaceae</taxon>
        <taxon>Eremothecium</taxon>
    </lineage>
</organism>
<sequence>MLQSRRFFRSSSSNLNSVGKMMGFEANIYAKPHDLILTRGANSILYDDINNKQYIDFTSGIAVASLGHANPKIAEVIQKQSTKLLHTSNLFNNIEGLQLCQSLIETTKQFGGQHDASAVYLCNSGTEANEAALKFAKKYGVQINPNKHGILAFEQSFHGRTMGSLSVTSNPKYRLQFGSGVPNTTFLDISDDLSTIESFISENASQFAALIVEPVQGEGGVLPLPAEKLISIKRVCVENDILVIYDEIQCGIGRTGKLWAHSYLPKEAHPDLFTTAKALGNGYPIGATIMNSKVNSVLKVGDHGCTYGGNPMASAIACSVLSTIANDQFLNEVGKKAQVFVTELRRLQNKYPVIRDVRGRGLFIGVEFQDNPAELIKVARKNGLLVVGASRNTIRIVPPLTVENSVIDAGLEILEKSIREIYL</sequence>
<dbReference type="InterPro" id="IPR015422">
    <property type="entry name" value="PyrdxlP-dep_Trfase_small"/>
</dbReference>
<dbReference type="OrthoDB" id="5419315at2759"/>
<dbReference type="InterPro" id="IPR005814">
    <property type="entry name" value="Aminotrans_3"/>
</dbReference>
<evidence type="ECO:0000256" key="3">
    <source>
        <dbReference type="ARBA" id="ARBA00005024"/>
    </source>
</evidence>
<dbReference type="STRING" id="931890.G8JNX8"/>
<comment type="similarity">
    <text evidence="4 11">Belongs to the class-III pyridoxal-phosphate-dependent aminotransferase family.</text>
</comment>
<evidence type="ECO:0000256" key="1">
    <source>
        <dbReference type="ARBA" id="ARBA00001933"/>
    </source>
</evidence>
<dbReference type="PROSITE" id="PS00600">
    <property type="entry name" value="AA_TRANSFER_CLASS_3"/>
    <property type="match status" value="1"/>
</dbReference>
<dbReference type="InterPro" id="IPR004636">
    <property type="entry name" value="AcOrn/SuccOrn_fam"/>
</dbReference>
<evidence type="ECO:0000256" key="6">
    <source>
        <dbReference type="ARBA" id="ARBA00021753"/>
    </source>
</evidence>
<dbReference type="InParanoid" id="G8JNX8"/>
<dbReference type="eggNOG" id="KOG1401">
    <property type="taxonomic scope" value="Eukaryota"/>
</dbReference>
<dbReference type="FunCoup" id="G8JNX8">
    <property type="interactions" value="291"/>
</dbReference>
<name>G8JNX8_ERECY</name>
<accession>G8JNX8</accession>
<dbReference type="GeneID" id="11470456"/>
<comment type="cofactor">
    <cofactor evidence="1">
        <name>pyridoxal 5'-phosphate</name>
        <dbReference type="ChEBI" id="CHEBI:597326"/>
    </cofactor>
</comment>
<evidence type="ECO:0000313" key="13">
    <source>
        <dbReference type="Proteomes" id="UP000006790"/>
    </source>
</evidence>
<dbReference type="KEGG" id="erc:Ecym_2019"/>
<dbReference type="PANTHER" id="PTHR11986:SF79">
    <property type="entry name" value="ACETYLORNITHINE AMINOTRANSFERASE, MITOCHONDRIAL"/>
    <property type="match status" value="1"/>
</dbReference>
<keyword evidence="13" id="KW-1185">Reference proteome</keyword>
<dbReference type="Gene3D" id="3.40.640.10">
    <property type="entry name" value="Type I PLP-dependent aspartate aminotransferase-like (Major domain)"/>
    <property type="match status" value="1"/>
</dbReference>
<protein>
    <recommendedName>
        <fullName evidence="6">Acetylornithine aminotransferase, mitochondrial</fullName>
        <ecNumber evidence="5">2.6.1.11</ecNumber>
    </recommendedName>
</protein>
<dbReference type="Proteomes" id="UP000006790">
    <property type="component" value="Chromosome 2"/>
</dbReference>
<dbReference type="RefSeq" id="XP_003644595.1">
    <property type="nucleotide sequence ID" value="XM_003644547.1"/>
</dbReference>
<dbReference type="GO" id="GO:0003992">
    <property type="term" value="F:N2-acetyl-L-ornithine:2-oxoglutarate 5-aminotransferase activity"/>
    <property type="evidence" value="ECO:0007669"/>
    <property type="project" value="UniProtKB-EC"/>
</dbReference>
<dbReference type="PIRSF" id="PIRSF000521">
    <property type="entry name" value="Transaminase_4ab_Lys_Orn"/>
    <property type="match status" value="1"/>
</dbReference>
<dbReference type="EC" id="2.6.1.11" evidence="5"/>
<dbReference type="GO" id="GO:0042802">
    <property type="term" value="F:identical protein binding"/>
    <property type="evidence" value="ECO:0007669"/>
    <property type="project" value="TreeGrafter"/>
</dbReference>
<dbReference type="InterPro" id="IPR015421">
    <property type="entry name" value="PyrdxlP-dep_Trfase_major"/>
</dbReference>
<evidence type="ECO:0000256" key="9">
    <source>
        <dbReference type="ARBA" id="ARBA00022679"/>
    </source>
</evidence>
<dbReference type="GO" id="GO:0006526">
    <property type="term" value="P:L-arginine biosynthetic process"/>
    <property type="evidence" value="ECO:0007669"/>
    <property type="project" value="UniProtKB-UniPathway"/>
</dbReference>
<dbReference type="InterPro" id="IPR050103">
    <property type="entry name" value="Class-III_PLP-dep_AT"/>
</dbReference>
<dbReference type="Pfam" id="PF00202">
    <property type="entry name" value="Aminotran_3"/>
    <property type="match status" value="1"/>
</dbReference>
<dbReference type="GO" id="GO:0005759">
    <property type="term" value="C:mitochondrial matrix"/>
    <property type="evidence" value="ECO:0007669"/>
    <property type="project" value="EnsemblFungi"/>
</dbReference>
<reference evidence="13" key="1">
    <citation type="journal article" date="2012" name="G3 (Bethesda)">
        <title>Pichia sorbitophila, an interspecies yeast hybrid reveals early steps of genome resolution following polyploidization.</title>
        <authorList>
            <person name="Leh Louis V."/>
            <person name="Despons L."/>
            <person name="Friedrich A."/>
            <person name="Martin T."/>
            <person name="Durrens P."/>
            <person name="Casaregola S."/>
            <person name="Neuveglise C."/>
            <person name="Fairhead C."/>
            <person name="Marck C."/>
            <person name="Cruz J.A."/>
            <person name="Straub M.L."/>
            <person name="Kugler V."/>
            <person name="Sacerdot C."/>
            <person name="Uzunov Z."/>
            <person name="Thierry A."/>
            <person name="Weiss S."/>
            <person name="Bleykasten C."/>
            <person name="De Montigny J."/>
            <person name="Jacques N."/>
            <person name="Jung P."/>
            <person name="Lemaire M."/>
            <person name="Mallet S."/>
            <person name="Morel G."/>
            <person name="Richard G.F."/>
            <person name="Sarkar A."/>
            <person name="Savel G."/>
            <person name="Schacherer J."/>
            <person name="Seret M.L."/>
            <person name="Talla E."/>
            <person name="Samson G."/>
            <person name="Jubin C."/>
            <person name="Poulain J."/>
            <person name="Vacherie B."/>
            <person name="Barbe V."/>
            <person name="Pelletier E."/>
            <person name="Sherman D.J."/>
            <person name="Westhof E."/>
            <person name="Weissenbach J."/>
            <person name="Baret P.V."/>
            <person name="Wincker P."/>
            <person name="Gaillardin C."/>
            <person name="Dujon B."/>
            <person name="Souciet J.L."/>
        </authorList>
    </citation>
    <scope>NUCLEOTIDE SEQUENCE [LARGE SCALE GENOMIC DNA]</scope>
    <source>
        <strain evidence="13">CBS 270.75 / DBVPG 7215 / KCTC 17166 / NRRL Y-17582</strain>
    </source>
</reference>
<dbReference type="InterPro" id="IPR015424">
    <property type="entry name" value="PyrdxlP-dep_Trfase"/>
</dbReference>
<comment type="subcellular location">
    <subcellularLocation>
        <location evidence="2">Mitochondrion</location>
    </subcellularLocation>
</comment>
<evidence type="ECO:0000256" key="7">
    <source>
        <dbReference type="ARBA" id="ARBA00022576"/>
    </source>
</evidence>
<evidence type="ECO:0000256" key="5">
    <source>
        <dbReference type="ARBA" id="ARBA00012919"/>
    </source>
</evidence>
<dbReference type="GO" id="GO:0030170">
    <property type="term" value="F:pyridoxal phosphate binding"/>
    <property type="evidence" value="ECO:0007669"/>
    <property type="project" value="InterPro"/>
</dbReference>
<dbReference type="HOGENOM" id="CLU_016922_10_1_1"/>
<keyword evidence="9" id="KW-0808">Transferase</keyword>
<evidence type="ECO:0000256" key="8">
    <source>
        <dbReference type="ARBA" id="ARBA00022605"/>
    </source>
</evidence>
<dbReference type="Gene3D" id="3.90.1150.10">
    <property type="entry name" value="Aspartate Aminotransferase, domain 1"/>
    <property type="match status" value="1"/>
</dbReference>
<dbReference type="UniPathway" id="UPA00068">
    <property type="reaction ID" value="UER00109"/>
</dbReference>
<dbReference type="InterPro" id="IPR049704">
    <property type="entry name" value="Aminotrans_3_PPA_site"/>
</dbReference>
<dbReference type="FunFam" id="3.40.640.10:FF:000004">
    <property type="entry name" value="Acetylornithine aminotransferase"/>
    <property type="match status" value="1"/>
</dbReference>
<proteinExistence type="inferred from homology"/>
<dbReference type="NCBIfam" id="TIGR00707">
    <property type="entry name" value="argD"/>
    <property type="match status" value="1"/>
</dbReference>
<dbReference type="CDD" id="cd00610">
    <property type="entry name" value="OAT_like"/>
    <property type="match status" value="1"/>
</dbReference>
<keyword evidence="8" id="KW-0028">Amino-acid biosynthesis</keyword>
<dbReference type="PANTHER" id="PTHR11986">
    <property type="entry name" value="AMINOTRANSFERASE CLASS III"/>
    <property type="match status" value="1"/>
</dbReference>
<evidence type="ECO:0000256" key="2">
    <source>
        <dbReference type="ARBA" id="ARBA00004173"/>
    </source>
</evidence>
<dbReference type="AlphaFoldDB" id="G8JNX8"/>
<keyword evidence="10 11" id="KW-0663">Pyridoxal phosphate</keyword>
<dbReference type="NCBIfam" id="NF002325">
    <property type="entry name" value="PRK01278.1"/>
    <property type="match status" value="1"/>
</dbReference>
<keyword evidence="7" id="KW-0032">Aminotransferase</keyword>